<dbReference type="EMBL" id="JH719395">
    <property type="protein sequence ID" value="EJC80239.1"/>
    <property type="molecule type" value="Genomic_DNA"/>
</dbReference>
<feature type="transmembrane region" description="Helical" evidence="1">
    <location>
        <begin position="64"/>
        <end position="83"/>
    </location>
</feature>
<sequence length="170" mass="18885">MNLDEQLKTKIASELLRLEEDCAHSGKAHFNASDRWNQFNYWFGIPSVVISALVGTALVKDHVIWASVGSAAVTVLTALVTFLKPAEKATLHKSSGDQYLTLKNDSRVFREITLLWNVEESAALEGLEGLTKRRNELNQASPLFANRDFRKAKKGFDDGQSTHAVDKAAR</sequence>
<feature type="transmembrane region" description="Helical" evidence="1">
    <location>
        <begin position="39"/>
        <end position="58"/>
    </location>
</feature>
<keyword evidence="1" id="KW-0812">Transmembrane</keyword>
<accession>J0KRV8</accession>
<evidence type="ECO:0008006" key="4">
    <source>
        <dbReference type="Google" id="ProtNLM"/>
    </source>
</evidence>
<dbReference type="Proteomes" id="UP000005732">
    <property type="component" value="Unassembled WGS sequence"/>
</dbReference>
<evidence type="ECO:0000313" key="2">
    <source>
        <dbReference type="EMBL" id="EJC80239.1"/>
    </source>
</evidence>
<organism evidence="2 3">
    <name type="scientific">Rhizobium leguminosarum bv. trifolii WSM2297</name>
    <dbReference type="NCBI Taxonomy" id="754762"/>
    <lineage>
        <taxon>Bacteria</taxon>
        <taxon>Pseudomonadati</taxon>
        <taxon>Pseudomonadota</taxon>
        <taxon>Alphaproteobacteria</taxon>
        <taxon>Hyphomicrobiales</taxon>
        <taxon>Rhizobiaceae</taxon>
        <taxon>Rhizobium/Agrobacterium group</taxon>
        <taxon>Rhizobium</taxon>
    </lineage>
</organism>
<evidence type="ECO:0000313" key="3">
    <source>
        <dbReference type="Proteomes" id="UP000005732"/>
    </source>
</evidence>
<evidence type="ECO:0000256" key="1">
    <source>
        <dbReference type="SAM" id="Phobius"/>
    </source>
</evidence>
<keyword evidence="1" id="KW-1133">Transmembrane helix</keyword>
<proteinExistence type="predicted"/>
<reference evidence="2 3" key="1">
    <citation type="submission" date="2012-02" db="EMBL/GenBank/DDBJ databases">
        <title>Improved High-Quality Draft Sequence of Rhizobium leguminosarum bv. trifolii WSM2297.</title>
        <authorList>
            <consortium name="US DOE Joint Genome Institute"/>
            <person name="Lucas S."/>
            <person name="Han J."/>
            <person name="Lapidus A."/>
            <person name="Cheng J.-F."/>
            <person name="Goodwin L."/>
            <person name="Pitluck S."/>
            <person name="Peters L."/>
            <person name="Ovchinnikova G."/>
            <person name="Zhang X."/>
            <person name="Detter J.C."/>
            <person name="Han C."/>
            <person name="Tapia R."/>
            <person name="Land M."/>
            <person name="Hauser L."/>
            <person name="Kyrpides N."/>
            <person name="Ivanova N."/>
            <person name="Pagani I."/>
            <person name="Brau L."/>
            <person name="Yates R."/>
            <person name="O'Hara G."/>
            <person name="Rui T."/>
            <person name="Howieson J."/>
            <person name="Reeve W."/>
            <person name="Woyke T."/>
        </authorList>
    </citation>
    <scope>NUCLEOTIDE SEQUENCE [LARGE SCALE GENOMIC DNA]</scope>
    <source>
        <strain evidence="2 3">WSM2297</strain>
    </source>
</reference>
<dbReference type="NCBIfam" id="NF033632">
    <property type="entry name" value="SLATT_4"/>
    <property type="match status" value="1"/>
</dbReference>
<keyword evidence="1" id="KW-0472">Membrane</keyword>
<name>J0KRV8_RHILT</name>
<protein>
    <recommendedName>
        <fullName evidence="4">SMODS and SLOG-associating 2TM effector domain-containing protein</fullName>
    </recommendedName>
</protein>
<dbReference type="RefSeq" id="WP_003580765.1">
    <property type="nucleotide sequence ID" value="NZ_JH719395.1"/>
</dbReference>
<gene>
    <name evidence="2" type="ORF">Rleg4DRAFT_1859</name>
</gene>
<dbReference type="OrthoDB" id="1437217at2"/>
<dbReference type="AlphaFoldDB" id="J0KRV8"/>
<dbReference type="HOGENOM" id="CLU_130935_0_0_5"/>